<dbReference type="InterPro" id="IPR036508">
    <property type="entry name" value="Chitin-bd_dom_sf"/>
</dbReference>
<dbReference type="KEGG" id="hazt:108679235"/>
<dbReference type="Proteomes" id="UP000694843">
    <property type="component" value="Unplaced"/>
</dbReference>
<dbReference type="SUPFAM" id="SSF57625">
    <property type="entry name" value="Invertebrate chitin-binding proteins"/>
    <property type="match status" value="1"/>
</dbReference>
<dbReference type="GO" id="GO:0005576">
    <property type="term" value="C:extracellular region"/>
    <property type="evidence" value="ECO:0007669"/>
    <property type="project" value="InterPro"/>
</dbReference>
<sequence length="242" mass="27129">MIPWLIFQLFLHSEKRMKLIAEPGWPLLKLAVTLLVLIGCVSANGGTASHNAVLERLAVSNFACTNQQYPGYYADISTDCRGFHVCQADGRHDYFVCPNNTSFQQRYLVCDWSDNVDCLNSDAHFHVNAAMFENDKIFSEPPANIAELMHPHLQPHLQQALFQGLSSSEINYSLRSRQQQKNDVSGQGFDLKVRPSSNTDIKPLSTTESVLDYLGDSLSEVARTGSSFFPLIINSWSNHPSY</sequence>
<dbReference type="InterPro" id="IPR052976">
    <property type="entry name" value="Scoloptoxin-like"/>
</dbReference>
<gene>
    <name evidence="3" type="primary">LOC108679235</name>
</gene>
<feature type="domain" description="Chitin-binding type-2" evidence="1">
    <location>
        <begin position="61"/>
        <end position="120"/>
    </location>
</feature>
<dbReference type="GO" id="GO:0008061">
    <property type="term" value="F:chitin binding"/>
    <property type="evidence" value="ECO:0007669"/>
    <property type="project" value="InterPro"/>
</dbReference>
<evidence type="ECO:0000313" key="3">
    <source>
        <dbReference type="RefSeq" id="XP_018023328.1"/>
    </source>
</evidence>
<protein>
    <submittedName>
        <fullName evidence="3">Uncharacterized protein LOC108679235</fullName>
    </submittedName>
</protein>
<reference evidence="3" key="1">
    <citation type="submission" date="2025-08" db="UniProtKB">
        <authorList>
            <consortium name="RefSeq"/>
        </authorList>
    </citation>
    <scope>IDENTIFICATION</scope>
    <source>
        <tissue evidence="3">Whole organism</tissue>
    </source>
</reference>
<dbReference type="Gene3D" id="2.170.140.10">
    <property type="entry name" value="Chitin binding domain"/>
    <property type="match status" value="1"/>
</dbReference>
<dbReference type="PANTHER" id="PTHR22933:SF31">
    <property type="entry name" value="FI18007P1"/>
    <property type="match status" value="1"/>
</dbReference>
<accession>A0A8B7PB66</accession>
<dbReference type="PANTHER" id="PTHR22933">
    <property type="entry name" value="FI18007P1-RELATED"/>
    <property type="match status" value="1"/>
</dbReference>
<keyword evidence="2" id="KW-1185">Reference proteome</keyword>
<dbReference type="PROSITE" id="PS50940">
    <property type="entry name" value="CHIT_BIND_II"/>
    <property type="match status" value="1"/>
</dbReference>
<name>A0A8B7PB66_HYAAZ</name>
<evidence type="ECO:0000313" key="2">
    <source>
        <dbReference type="Proteomes" id="UP000694843"/>
    </source>
</evidence>
<organism evidence="2 3">
    <name type="scientific">Hyalella azteca</name>
    <name type="common">Amphipod</name>
    <dbReference type="NCBI Taxonomy" id="294128"/>
    <lineage>
        <taxon>Eukaryota</taxon>
        <taxon>Metazoa</taxon>
        <taxon>Ecdysozoa</taxon>
        <taxon>Arthropoda</taxon>
        <taxon>Crustacea</taxon>
        <taxon>Multicrustacea</taxon>
        <taxon>Malacostraca</taxon>
        <taxon>Eumalacostraca</taxon>
        <taxon>Peracarida</taxon>
        <taxon>Amphipoda</taxon>
        <taxon>Senticaudata</taxon>
        <taxon>Talitrida</taxon>
        <taxon>Talitroidea</taxon>
        <taxon>Hyalellidae</taxon>
        <taxon>Hyalella</taxon>
    </lineage>
</organism>
<dbReference type="AlphaFoldDB" id="A0A8B7PB66"/>
<dbReference type="Pfam" id="PF01607">
    <property type="entry name" value="CBM_14"/>
    <property type="match status" value="1"/>
</dbReference>
<dbReference type="SMART" id="SM00494">
    <property type="entry name" value="ChtBD2"/>
    <property type="match status" value="1"/>
</dbReference>
<dbReference type="RefSeq" id="XP_018023328.1">
    <property type="nucleotide sequence ID" value="XM_018167839.2"/>
</dbReference>
<dbReference type="GeneID" id="108679235"/>
<dbReference type="InterPro" id="IPR002557">
    <property type="entry name" value="Chitin-bd_dom"/>
</dbReference>
<dbReference type="OrthoDB" id="10052888at2759"/>
<evidence type="ECO:0000259" key="1">
    <source>
        <dbReference type="PROSITE" id="PS50940"/>
    </source>
</evidence>
<proteinExistence type="predicted"/>